<evidence type="ECO:0000313" key="3">
    <source>
        <dbReference type="EMBL" id="KAJ6233915.1"/>
    </source>
</evidence>
<feature type="compositionally biased region" description="Acidic residues" evidence="1">
    <location>
        <begin position="1"/>
        <end position="16"/>
    </location>
</feature>
<dbReference type="InterPro" id="IPR038765">
    <property type="entry name" value="Papain-like_cys_pep_sf"/>
</dbReference>
<keyword evidence="4" id="KW-1185">Reference proteome</keyword>
<feature type="domain" description="Peptidase C19 ubiquitin carboxyl-terminal hydrolase" evidence="2">
    <location>
        <begin position="166"/>
        <end position="199"/>
    </location>
</feature>
<name>A0ABQ8XP82_9EUKA</name>
<dbReference type="InterPro" id="IPR001394">
    <property type="entry name" value="Peptidase_C19_UCH"/>
</dbReference>
<feature type="compositionally biased region" description="Acidic residues" evidence="1">
    <location>
        <begin position="212"/>
        <end position="245"/>
    </location>
</feature>
<feature type="region of interest" description="Disordered" evidence="1">
    <location>
        <begin position="355"/>
        <end position="376"/>
    </location>
</feature>
<feature type="region of interest" description="Disordered" evidence="1">
    <location>
        <begin position="459"/>
        <end position="483"/>
    </location>
</feature>
<evidence type="ECO:0000313" key="4">
    <source>
        <dbReference type="Proteomes" id="UP001150062"/>
    </source>
</evidence>
<evidence type="ECO:0000256" key="1">
    <source>
        <dbReference type="SAM" id="MobiDB-lite"/>
    </source>
</evidence>
<proteinExistence type="predicted"/>
<reference evidence="3" key="1">
    <citation type="submission" date="2022-08" db="EMBL/GenBank/DDBJ databases">
        <title>Novel sulfate-reducing endosymbionts in the free-living metamonad Anaeramoeba.</title>
        <authorList>
            <person name="Jerlstrom-Hultqvist J."/>
            <person name="Cepicka I."/>
            <person name="Gallot-Lavallee L."/>
            <person name="Salas-Leiva D."/>
            <person name="Curtis B.A."/>
            <person name="Zahonova K."/>
            <person name="Pipaliya S."/>
            <person name="Dacks J."/>
            <person name="Roger A.J."/>
        </authorList>
    </citation>
    <scope>NUCLEOTIDE SEQUENCE</scope>
    <source>
        <strain evidence="3">Schooner1</strain>
    </source>
</reference>
<dbReference type="Pfam" id="PF00443">
    <property type="entry name" value="UCH"/>
    <property type="match status" value="1"/>
</dbReference>
<dbReference type="EMBL" id="JAOAOG010000273">
    <property type="protein sequence ID" value="KAJ6233915.1"/>
    <property type="molecule type" value="Genomic_DNA"/>
</dbReference>
<feature type="region of interest" description="Disordered" evidence="1">
    <location>
        <begin position="1"/>
        <end position="22"/>
    </location>
</feature>
<sequence length="978" mass="115798">METFEKEDDDDNEDQKEEGVKKKRVNNKSKIVNNADNVDTALAGLLKLISLLYQNKETFNLKFNKEIEQVFVKDIFCTYLFSLINKNHKFYGTLPKCKAFLTRDSAFKMLSNLIKTDINNFSILLPFIYKQINRIDYNKEWADHDKKQNLNEFETFQIQDNIHNFVGLTNQSATCYMNSVLQQLYAVLDFRKEILSTALPEIPENQLSDAGNENEQDNNNDDEEDGDMDYDDSESDMSSDEDNELDGIQVENRPGSYYKYKIIGIVVHSGTHNFGHYYSYIRDHHQEFKIGNEGEQGNENGMDNEKIKEKEIIEELNNNILIDEVNIFNKQQKEKQKKNDQSIVEIANDNEENLNLIDKKDTSSDENNSIDDKDKKDKIDKGVWNEFNDVRVTAFDIDTIDENAYGSNEIKIDENEKEGLRKYNAYMLVYQRVEYFEAKKKEEIGIIEEEQLKLEKEKEKLKEKEEEKKKQEELEREEEEEQKRLQVIDENEIDEKQLIKLYQPEYIDFLWDLIQQDLTKIDKQYFKEQIEKQLIKNNKGFKINNNNNDDDEDPIFLIIKLATIYALDVISHSKNRDKLEKWITQLQYYYHSYHSKALVWFIKTTYYRKWIQKILCECPFNQVKEAFAELFKTVISRLAFEEKAFYSQTYRGSSLFEFDETLLLSEEDKIKEQQQLNTKSDPIIIPSSYALRIIQYCFDTLFRTDWKKSSPKYILNILSHFATLGNEEVKFLVSLDSIHKLSNFFVINCSIPIKEIIQKRKTREEQRKQLSLIYREEELQYFLPLDDPNEIGHVEANDYADLILMFSKMIRSCKIIPTSQLGTMEFNSNQPILIEEQMPEYTNFLAEAIQNKIEIKEITLLMQFLSYNNHNLSIHFINLCMEPIRSYLNPSINHAEYINILKQIIQINDEYQNFRVENIMSNLFQLARQITTQNQSKGKELCQHIFTFPKIPIINNWLQNNNWVVQETINSVGLSYRK</sequence>
<dbReference type="SUPFAM" id="SSF54001">
    <property type="entry name" value="Cysteine proteinases"/>
    <property type="match status" value="2"/>
</dbReference>
<accession>A0ABQ8XP82</accession>
<dbReference type="Proteomes" id="UP001150062">
    <property type="component" value="Unassembled WGS sequence"/>
</dbReference>
<keyword evidence="3" id="KW-0378">Hydrolase</keyword>
<feature type="compositionally biased region" description="Basic and acidic residues" evidence="1">
    <location>
        <begin position="459"/>
        <end position="473"/>
    </location>
</feature>
<dbReference type="PANTHER" id="PTHR35711">
    <property type="entry name" value="EXPRESSED PROTEIN"/>
    <property type="match status" value="1"/>
</dbReference>
<comment type="caution">
    <text evidence="3">The sequence shown here is derived from an EMBL/GenBank/DDBJ whole genome shotgun (WGS) entry which is preliminary data.</text>
</comment>
<gene>
    <name evidence="3" type="ORF">M0813_29593</name>
</gene>
<dbReference type="Gene3D" id="3.90.70.10">
    <property type="entry name" value="Cysteine proteinases"/>
    <property type="match status" value="2"/>
</dbReference>
<organism evidence="3 4">
    <name type="scientific">Anaeramoeba flamelloides</name>
    <dbReference type="NCBI Taxonomy" id="1746091"/>
    <lineage>
        <taxon>Eukaryota</taxon>
        <taxon>Metamonada</taxon>
        <taxon>Anaeramoebidae</taxon>
        <taxon>Anaeramoeba</taxon>
    </lineage>
</organism>
<protein>
    <submittedName>
        <fullName evidence="3">Ubiquitin carboxyl-terminal hydrolase 34</fullName>
    </submittedName>
</protein>
<dbReference type="GO" id="GO:0016787">
    <property type="term" value="F:hydrolase activity"/>
    <property type="evidence" value="ECO:0007669"/>
    <property type="project" value="UniProtKB-KW"/>
</dbReference>
<evidence type="ECO:0000259" key="2">
    <source>
        <dbReference type="Pfam" id="PF00443"/>
    </source>
</evidence>
<feature type="region of interest" description="Disordered" evidence="1">
    <location>
        <begin position="201"/>
        <end position="250"/>
    </location>
</feature>
<dbReference type="PANTHER" id="PTHR35711:SF1">
    <property type="entry name" value="ECTODERMAL, ISOFORM F"/>
    <property type="match status" value="1"/>
</dbReference>